<evidence type="ECO:0000256" key="7">
    <source>
        <dbReference type="SAM" id="Phobius"/>
    </source>
</evidence>
<dbReference type="GO" id="GO:0022857">
    <property type="term" value="F:transmembrane transporter activity"/>
    <property type="evidence" value="ECO:0007669"/>
    <property type="project" value="TreeGrafter"/>
</dbReference>
<evidence type="ECO:0000256" key="1">
    <source>
        <dbReference type="ARBA" id="ARBA00004651"/>
    </source>
</evidence>
<feature type="transmembrane region" description="Helical" evidence="7">
    <location>
        <begin position="346"/>
        <end position="375"/>
    </location>
</feature>
<evidence type="ECO:0000259" key="8">
    <source>
        <dbReference type="Pfam" id="PF02687"/>
    </source>
</evidence>
<comment type="subcellular location">
    <subcellularLocation>
        <location evidence="1">Cell membrane</location>
        <topology evidence="1">Multi-pass membrane protein</topology>
    </subcellularLocation>
</comment>
<accession>A0A1H3VU47</accession>
<gene>
    <name evidence="10" type="ORF">SAMN05192529_101411</name>
</gene>
<dbReference type="GO" id="GO:0005886">
    <property type="term" value="C:plasma membrane"/>
    <property type="evidence" value="ECO:0007669"/>
    <property type="project" value="UniProtKB-SubCell"/>
</dbReference>
<proteinExistence type="inferred from homology"/>
<evidence type="ECO:0000256" key="5">
    <source>
        <dbReference type="ARBA" id="ARBA00023136"/>
    </source>
</evidence>
<evidence type="ECO:0000256" key="6">
    <source>
        <dbReference type="ARBA" id="ARBA00038076"/>
    </source>
</evidence>
<dbReference type="Proteomes" id="UP000199041">
    <property type="component" value="Unassembled WGS sequence"/>
</dbReference>
<dbReference type="OrthoDB" id="9770036at2"/>
<dbReference type="PANTHER" id="PTHR30572">
    <property type="entry name" value="MEMBRANE COMPONENT OF TRANSPORTER-RELATED"/>
    <property type="match status" value="1"/>
</dbReference>
<dbReference type="AlphaFoldDB" id="A0A1H3VU47"/>
<feature type="transmembrane region" description="Helical" evidence="7">
    <location>
        <begin position="381"/>
        <end position="404"/>
    </location>
</feature>
<dbReference type="InterPro" id="IPR050250">
    <property type="entry name" value="Macrolide_Exporter_MacB"/>
</dbReference>
<name>A0A1H3VU47_9BACT</name>
<evidence type="ECO:0000259" key="9">
    <source>
        <dbReference type="Pfam" id="PF12704"/>
    </source>
</evidence>
<sequence length="421" mass="44533">MVLTDSIRLAFQTVKSNKLRTGITVTIIALGIMALIGIVTATTAIKDKMRSSFSSMGANGFTITYKDRARFGNQVKEKSDDGKLHKKSNLDKPISLQEAELFKSIYKFPATVSIALDAQGSAELHYLNVKTNPNVGVSGGDENYLTVNGFTMAYGRNLNAADVQSGRNVCVLGNDVAGKLFGGRPQSALDKTILVGALPYRVIGVLAAKGSGAGGSQDNFILTSYNNIRRAKLSSASSFSMGIASTNVALVNQAAEAAVADFRRVRKLQPTEADNFVINKSDELAEKLIGSLGSIEGGAVAIGFITLIGAAIGLTNIMLVAVSERTKEIGLVKAIGGKRKDIRRQFLFESTMISLLGALIGILLGILVGNLFAIVMGTGFIIPWGWVIAGVLVCSAVGLLAGLYPAIKAARLNPIQALRYE</sequence>
<evidence type="ECO:0000256" key="2">
    <source>
        <dbReference type="ARBA" id="ARBA00022475"/>
    </source>
</evidence>
<reference evidence="10 11" key="1">
    <citation type="submission" date="2016-10" db="EMBL/GenBank/DDBJ databases">
        <authorList>
            <person name="de Groot N.N."/>
        </authorList>
    </citation>
    <scope>NUCLEOTIDE SEQUENCE [LARGE SCALE GENOMIC DNA]</scope>
    <source>
        <strain evidence="10 11">Vu-144</strain>
    </source>
</reference>
<keyword evidence="11" id="KW-1185">Reference proteome</keyword>
<dbReference type="Pfam" id="PF02687">
    <property type="entry name" value="FtsX"/>
    <property type="match status" value="1"/>
</dbReference>
<dbReference type="RefSeq" id="WP_091392619.1">
    <property type="nucleotide sequence ID" value="NZ_FNQY01000001.1"/>
</dbReference>
<feature type="domain" description="ABC3 transporter permease C-terminal" evidence="8">
    <location>
        <begin position="301"/>
        <end position="414"/>
    </location>
</feature>
<dbReference type="PANTHER" id="PTHR30572:SF4">
    <property type="entry name" value="ABC TRANSPORTER PERMEASE YTRF"/>
    <property type="match status" value="1"/>
</dbReference>
<feature type="transmembrane region" description="Helical" evidence="7">
    <location>
        <begin position="21"/>
        <end position="45"/>
    </location>
</feature>
<evidence type="ECO:0000313" key="11">
    <source>
        <dbReference type="Proteomes" id="UP000199041"/>
    </source>
</evidence>
<keyword evidence="4 7" id="KW-1133">Transmembrane helix</keyword>
<keyword evidence="5 7" id="KW-0472">Membrane</keyword>
<dbReference type="InterPro" id="IPR025857">
    <property type="entry name" value="MacB_PCD"/>
</dbReference>
<protein>
    <submittedName>
        <fullName evidence="10">Putative ABC transport system permease protein</fullName>
    </submittedName>
</protein>
<dbReference type="EMBL" id="FNQY01000001">
    <property type="protein sequence ID" value="SDZ77642.1"/>
    <property type="molecule type" value="Genomic_DNA"/>
</dbReference>
<comment type="similarity">
    <text evidence="6">Belongs to the ABC-4 integral membrane protein family.</text>
</comment>
<feature type="transmembrane region" description="Helical" evidence="7">
    <location>
        <begin position="299"/>
        <end position="322"/>
    </location>
</feature>
<feature type="domain" description="MacB-like periplasmic core" evidence="9">
    <location>
        <begin position="21"/>
        <end position="259"/>
    </location>
</feature>
<evidence type="ECO:0000313" key="10">
    <source>
        <dbReference type="EMBL" id="SDZ77642.1"/>
    </source>
</evidence>
<keyword evidence="2" id="KW-1003">Cell membrane</keyword>
<dbReference type="STRING" id="551991.SAMN05192529_101411"/>
<organism evidence="10 11">
    <name type="scientific">Arachidicoccus rhizosphaerae</name>
    <dbReference type="NCBI Taxonomy" id="551991"/>
    <lineage>
        <taxon>Bacteria</taxon>
        <taxon>Pseudomonadati</taxon>
        <taxon>Bacteroidota</taxon>
        <taxon>Chitinophagia</taxon>
        <taxon>Chitinophagales</taxon>
        <taxon>Chitinophagaceae</taxon>
        <taxon>Arachidicoccus</taxon>
    </lineage>
</organism>
<evidence type="ECO:0000256" key="4">
    <source>
        <dbReference type="ARBA" id="ARBA00022989"/>
    </source>
</evidence>
<evidence type="ECO:0000256" key="3">
    <source>
        <dbReference type="ARBA" id="ARBA00022692"/>
    </source>
</evidence>
<keyword evidence="3 7" id="KW-0812">Transmembrane</keyword>
<dbReference type="InterPro" id="IPR003838">
    <property type="entry name" value="ABC3_permease_C"/>
</dbReference>
<dbReference type="Pfam" id="PF12704">
    <property type="entry name" value="MacB_PCD"/>
    <property type="match status" value="1"/>
</dbReference>